<gene>
    <name evidence="11" type="ORF">C5O18_05815</name>
</gene>
<evidence type="ECO:0000256" key="1">
    <source>
        <dbReference type="ARBA" id="ARBA00007164"/>
    </source>
</evidence>
<dbReference type="GO" id="GO:0009002">
    <property type="term" value="F:serine-type D-Ala-D-Ala carboxypeptidase activity"/>
    <property type="evidence" value="ECO:0007669"/>
    <property type="project" value="InterPro"/>
</dbReference>
<dbReference type="PANTHER" id="PTHR21581:SF26">
    <property type="entry name" value="D-ALANYL-D-ALANINE ENDOPEPTIDASE"/>
    <property type="match status" value="1"/>
</dbReference>
<evidence type="ECO:0000256" key="2">
    <source>
        <dbReference type="ARBA" id="ARBA00022729"/>
    </source>
</evidence>
<dbReference type="AlphaFoldDB" id="A0A2P6ASJ3"/>
<evidence type="ECO:0000256" key="5">
    <source>
        <dbReference type="ARBA" id="ARBA00022984"/>
    </source>
</evidence>
<evidence type="ECO:0000256" key="9">
    <source>
        <dbReference type="RuleBase" id="RU004016"/>
    </source>
</evidence>
<evidence type="ECO:0000256" key="4">
    <source>
        <dbReference type="ARBA" id="ARBA00022960"/>
    </source>
</evidence>
<reference evidence="12" key="1">
    <citation type="submission" date="2018-02" db="EMBL/GenBank/DDBJ databases">
        <title>Genome sequencing of Solimonas sp. HR-BB.</title>
        <authorList>
            <person name="Lee Y."/>
            <person name="Jeon C.O."/>
        </authorList>
    </citation>
    <scope>NUCLEOTIDE SEQUENCE [LARGE SCALE GENOMIC DNA]</scope>
    <source>
        <strain evidence="12">HR-E</strain>
    </source>
</reference>
<evidence type="ECO:0000256" key="3">
    <source>
        <dbReference type="ARBA" id="ARBA00022801"/>
    </source>
</evidence>
<dbReference type="Proteomes" id="UP000243900">
    <property type="component" value="Unassembled WGS sequence"/>
</dbReference>
<dbReference type="GO" id="GO:0071555">
    <property type="term" value="P:cell wall organization"/>
    <property type="evidence" value="ECO:0007669"/>
    <property type="project" value="UniProtKB-KW"/>
</dbReference>
<keyword evidence="12" id="KW-1185">Reference proteome</keyword>
<accession>A0A2P6ASJ3</accession>
<dbReference type="InterPro" id="IPR001967">
    <property type="entry name" value="Peptidase_S11_N"/>
</dbReference>
<feature type="active site" description="Acyl-ester intermediate" evidence="7">
    <location>
        <position position="59"/>
    </location>
</feature>
<dbReference type="OrthoDB" id="5688590at2"/>
<feature type="active site" description="Proton acceptor" evidence="7">
    <location>
        <position position="62"/>
    </location>
</feature>
<evidence type="ECO:0000256" key="8">
    <source>
        <dbReference type="PIRSR" id="PIRSR618044-2"/>
    </source>
</evidence>
<evidence type="ECO:0000313" key="12">
    <source>
        <dbReference type="Proteomes" id="UP000243900"/>
    </source>
</evidence>
<feature type="active site" evidence="7">
    <location>
        <position position="116"/>
    </location>
</feature>
<evidence type="ECO:0000313" key="11">
    <source>
        <dbReference type="EMBL" id="PQA42620.1"/>
    </source>
</evidence>
<evidence type="ECO:0000259" key="10">
    <source>
        <dbReference type="Pfam" id="PF00768"/>
    </source>
</evidence>
<proteinExistence type="inferred from homology"/>
<dbReference type="Gene3D" id="3.40.710.10">
    <property type="entry name" value="DD-peptidase/beta-lactamase superfamily"/>
    <property type="match status" value="1"/>
</dbReference>
<evidence type="ECO:0000256" key="6">
    <source>
        <dbReference type="ARBA" id="ARBA00023316"/>
    </source>
</evidence>
<evidence type="ECO:0000256" key="7">
    <source>
        <dbReference type="PIRSR" id="PIRSR618044-1"/>
    </source>
</evidence>
<feature type="binding site" evidence="8">
    <location>
        <position position="221"/>
    </location>
    <ligand>
        <name>substrate</name>
    </ligand>
</feature>
<keyword evidence="3" id="KW-0378">Hydrolase</keyword>
<keyword evidence="4" id="KW-0133">Cell shape</keyword>
<comment type="caution">
    <text evidence="11">The sequence shown here is derived from an EMBL/GenBank/DDBJ whole genome shotgun (WGS) entry which is preliminary data.</text>
</comment>
<dbReference type="GO" id="GO:0009252">
    <property type="term" value="P:peptidoglycan biosynthetic process"/>
    <property type="evidence" value="ECO:0007669"/>
    <property type="project" value="UniProtKB-KW"/>
</dbReference>
<feature type="domain" description="Peptidase S11 D-alanyl-D-alanine carboxypeptidase A N-terminal" evidence="10">
    <location>
        <begin position="29"/>
        <end position="250"/>
    </location>
</feature>
<comment type="similarity">
    <text evidence="1 9">Belongs to the peptidase S11 family.</text>
</comment>
<dbReference type="InterPro" id="IPR018044">
    <property type="entry name" value="Peptidase_S11"/>
</dbReference>
<dbReference type="InterPro" id="IPR012338">
    <property type="entry name" value="Beta-lactam/transpept-like"/>
</dbReference>
<dbReference type="Pfam" id="PF00768">
    <property type="entry name" value="Peptidase_S11"/>
    <property type="match status" value="1"/>
</dbReference>
<sequence length="273" mass="29764">MVLSAAEIAAQQRRAGPDLIESRLDVPLAIESRAALITNARTGEVLYAKNVHQSMPIASITKLMTAMIVLDAGLDLNDPITITEADVDHLRHTHSRLSVGTTLTRADMLLLALMASENRAASALARTYPGGLSAALDAMNRKARSLGMPNTHFYDGTGLHGGNVSTPGELTKMVQAAYRYPDIRAFSTMPSYQVTSRGQVLQYNNTNGLVKKPEWDIGVSKTGFINEAGRCLVMMAHIEDMPVVIVLMDSWGKYTRIGDANRVKKWLEVALRS</sequence>
<dbReference type="PANTHER" id="PTHR21581">
    <property type="entry name" value="D-ALANYL-D-ALANINE CARBOXYPEPTIDASE"/>
    <property type="match status" value="1"/>
</dbReference>
<dbReference type="PRINTS" id="PR00725">
    <property type="entry name" value="DADACBPTASE1"/>
</dbReference>
<keyword evidence="2" id="KW-0732">Signal</keyword>
<dbReference type="SUPFAM" id="SSF56601">
    <property type="entry name" value="beta-lactamase/transpeptidase-like"/>
    <property type="match status" value="1"/>
</dbReference>
<dbReference type="GO" id="GO:0008360">
    <property type="term" value="P:regulation of cell shape"/>
    <property type="evidence" value="ECO:0007669"/>
    <property type="project" value="UniProtKB-KW"/>
</dbReference>
<dbReference type="GO" id="GO:0006508">
    <property type="term" value="P:proteolysis"/>
    <property type="evidence" value="ECO:0007669"/>
    <property type="project" value="InterPro"/>
</dbReference>
<protein>
    <submittedName>
        <fullName evidence="11">D-alanyl-D-alanine endopeptidase</fullName>
    </submittedName>
</protein>
<dbReference type="EMBL" id="PTQZ01000115">
    <property type="protein sequence ID" value="PQA42620.1"/>
    <property type="molecule type" value="Genomic_DNA"/>
</dbReference>
<dbReference type="NCBIfam" id="NF008668">
    <property type="entry name" value="PRK11669.1"/>
    <property type="match status" value="1"/>
</dbReference>
<keyword evidence="5" id="KW-0573">Peptidoglycan synthesis</keyword>
<organism evidence="11 12">
    <name type="scientific">Amnimonas aquatica</name>
    <dbReference type="NCBI Taxonomy" id="2094561"/>
    <lineage>
        <taxon>Bacteria</taxon>
        <taxon>Pseudomonadati</taxon>
        <taxon>Pseudomonadota</taxon>
        <taxon>Gammaproteobacteria</taxon>
        <taxon>Moraxellales</taxon>
        <taxon>Moraxellaceae</taxon>
        <taxon>Amnimonas</taxon>
    </lineage>
</organism>
<name>A0A2P6ASJ3_9GAMM</name>
<keyword evidence="6" id="KW-0961">Cell wall biogenesis/degradation</keyword>